<proteinExistence type="predicted"/>
<keyword evidence="8" id="KW-1185">Reference proteome</keyword>
<evidence type="ECO:0000256" key="4">
    <source>
        <dbReference type="PROSITE-ProRule" id="PRU00175"/>
    </source>
</evidence>
<dbReference type="GO" id="GO:0016567">
    <property type="term" value="P:protein ubiquitination"/>
    <property type="evidence" value="ECO:0007669"/>
    <property type="project" value="TreeGrafter"/>
</dbReference>
<evidence type="ECO:0000313" key="8">
    <source>
        <dbReference type="Proteomes" id="UP000504636"/>
    </source>
</evidence>
<keyword evidence="2 4" id="KW-0863">Zinc-finger</keyword>
<name>A0A6A6Z0M1_9PEZI</name>
<evidence type="ECO:0000259" key="6">
    <source>
        <dbReference type="PROSITE" id="PS50089"/>
    </source>
</evidence>
<keyword evidence="3" id="KW-0862">Zinc</keyword>
<dbReference type="Proteomes" id="UP000504636">
    <property type="component" value="Unplaced"/>
</dbReference>
<dbReference type="Pfam" id="PF13639">
    <property type="entry name" value="zf-RING_2"/>
    <property type="match status" value="1"/>
</dbReference>
<reference evidence="7 9" key="1">
    <citation type="journal article" date="2020" name="Stud. Mycol.">
        <title>101 Dothideomycetes genomes: a test case for predicting lifestyles and emergence of pathogens.</title>
        <authorList>
            <person name="Haridas S."/>
            <person name="Albert R."/>
            <person name="Binder M."/>
            <person name="Bloem J."/>
            <person name="Labutti K."/>
            <person name="Salamov A."/>
            <person name="Andreopoulos B."/>
            <person name="Baker S."/>
            <person name="Barry K."/>
            <person name="Bills G."/>
            <person name="Bluhm B."/>
            <person name="Cannon C."/>
            <person name="Castanera R."/>
            <person name="Culley D."/>
            <person name="Daum C."/>
            <person name="Ezra D."/>
            <person name="Gonzalez J."/>
            <person name="Henrissat B."/>
            <person name="Kuo A."/>
            <person name="Liang C."/>
            <person name="Lipzen A."/>
            <person name="Lutzoni F."/>
            <person name="Magnuson J."/>
            <person name="Mondo S."/>
            <person name="Nolan M."/>
            <person name="Ohm R."/>
            <person name="Pangilinan J."/>
            <person name="Park H.-J."/>
            <person name="Ramirez L."/>
            <person name="Alfaro M."/>
            <person name="Sun H."/>
            <person name="Tritt A."/>
            <person name="Yoshinaga Y."/>
            <person name="Zwiers L.-H."/>
            <person name="Turgeon B."/>
            <person name="Goodwin S."/>
            <person name="Spatafora J."/>
            <person name="Crous P."/>
            <person name="Grigoriev I."/>
        </authorList>
    </citation>
    <scope>NUCLEOTIDE SEQUENCE</scope>
    <source>
        <strain evidence="7 9">CBS 304.34</strain>
    </source>
</reference>
<dbReference type="GO" id="GO:0061630">
    <property type="term" value="F:ubiquitin protein ligase activity"/>
    <property type="evidence" value="ECO:0007669"/>
    <property type="project" value="TreeGrafter"/>
</dbReference>
<dbReference type="Gene3D" id="3.30.40.10">
    <property type="entry name" value="Zinc/RING finger domain, C3HC4 (zinc finger)"/>
    <property type="match status" value="1"/>
</dbReference>
<dbReference type="EMBL" id="MU003695">
    <property type="protein sequence ID" value="KAF2814269.1"/>
    <property type="molecule type" value="Genomic_DNA"/>
</dbReference>
<gene>
    <name evidence="7 9" type="ORF">BDZ99DRAFT_459973</name>
</gene>
<dbReference type="PANTHER" id="PTHR45969:SF69">
    <property type="entry name" value="FINGER DOMAIN PROTEIN, PUTATIVE (AFU_ORTHOLOGUE AFUA_3G12190)-RELATED"/>
    <property type="match status" value="1"/>
</dbReference>
<reference evidence="9" key="2">
    <citation type="submission" date="2020-04" db="EMBL/GenBank/DDBJ databases">
        <authorList>
            <consortium name="NCBI Genome Project"/>
        </authorList>
    </citation>
    <scope>NUCLEOTIDE SEQUENCE</scope>
    <source>
        <strain evidence="9">CBS 304.34</strain>
    </source>
</reference>
<evidence type="ECO:0000256" key="1">
    <source>
        <dbReference type="ARBA" id="ARBA00022723"/>
    </source>
</evidence>
<dbReference type="CDD" id="cd16448">
    <property type="entry name" value="RING-H2"/>
    <property type="match status" value="1"/>
</dbReference>
<evidence type="ECO:0000256" key="2">
    <source>
        <dbReference type="ARBA" id="ARBA00022771"/>
    </source>
</evidence>
<protein>
    <recommendedName>
        <fullName evidence="6">RING-type domain-containing protein</fullName>
    </recommendedName>
</protein>
<evidence type="ECO:0000313" key="9">
    <source>
        <dbReference type="RefSeq" id="XP_033581233.1"/>
    </source>
</evidence>
<evidence type="ECO:0000256" key="3">
    <source>
        <dbReference type="ARBA" id="ARBA00022833"/>
    </source>
</evidence>
<evidence type="ECO:0000313" key="7">
    <source>
        <dbReference type="EMBL" id="KAF2814269.1"/>
    </source>
</evidence>
<keyword evidence="1" id="KW-0479">Metal-binding</keyword>
<dbReference type="AlphaFoldDB" id="A0A6A6Z0M1"/>
<feature type="domain" description="RING-type" evidence="6">
    <location>
        <begin position="124"/>
        <end position="168"/>
    </location>
</feature>
<feature type="region of interest" description="Disordered" evidence="5">
    <location>
        <begin position="233"/>
        <end position="289"/>
    </location>
</feature>
<reference evidence="9" key="3">
    <citation type="submission" date="2025-04" db="UniProtKB">
        <authorList>
            <consortium name="RefSeq"/>
        </authorList>
    </citation>
    <scope>IDENTIFICATION</scope>
    <source>
        <strain evidence="9">CBS 304.34</strain>
    </source>
</reference>
<accession>A0A6A6Z0M1</accession>
<dbReference type="OrthoDB" id="3677589at2759"/>
<dbReference type="InterPro" id="IPR001841">
    <property type="entry name" value="Znf_RING"/>
</dbReference>
<dbReference type="GO" id="GO:0008270">
    <property type="term" value="F:zinc ion binding"/>
    <property type="evidence" value="ECO:0007669"/>
    <property type="project" value="UniProtKB-KW"/>
</dbReference>
<feature type="compositionally biased region" description="Acidic residues" evidence="5">
    <location>
        <begin position="240"/>
        <end position="269"/>
    </location>
</feature>
<dbReference type="GeneID" id="54460170"/>
<evidence type="ECO:0000256" key="5">
    <source>
        <dbReference type="SAM" id="MobiDB-lite"/>
    </source>
</evidence>
<dbReference type="SUPFAM" id="SSF57850">
    <property type="entry name" value="RING/U-box"/>
    <property type="match status" value="1"/>
</dbReference>
<dbReference type="InterPro" id="IPR013083">
    <property type="entry name" value="Znf_RING/FYVE/PHD"/>
</dbReference>
<dbReference type="SMART" id="SM00184">
    <property type="entry name" value="RING"/>
    <property type="match status" value="1"/>
</dbReference>
<dbReference type="RefSeq" id="XP_033581233.1">
    <property type="nucleotide sequence ID" value="XM_033719277.1"/>
</dbReference>
<dbReference type="PANTHER" id="PTHR45969">
    <property type="entry name" value="RING ZINC FINGER PROTEIN-RELATED"/>
    <property type="match status" value="1"/>
</dbReference>
<dbReference type="PROSITE" id="PS50089">
    <property type="entry name" value="ZF_RING_2"/>
    <property type="match status" value="1"/>
</dbReference>
<sequence>MRYDPTDAEDIGDAIDMLAPHIHNRLAFCNESDLETYRQICDLEERVEQLCATLDDREDVYEAIKSSNILSSMYEAGQKVRKQLNEGVEMLLGCHEAYDTYLPTGDPIPLSSVSTPYDGPAQDCSICFDSIGRHNGRVIGCNHAFHQDCLQALIDNVTESSNKCPQCRHIICERRARVPGPDEHHFNQRLALEAMHTIYYARLDLTTLRSLYNSIFAEAPPWDWLIPDDAWEDWPHGELDSDDEGGEQGDDEGSDEDDEGDQDDDDDETSSTGSRGTFSDSDVEMEDAF</sequence>
<organism evidence="7">
    <name type="scientific">Mytilinidion resinicola</name>
    <dbReference type="NCBI Taxonomy" id="574789"/>
    <lineage>
        <taxon>Eukaryota</taxon>
        <taxon>Fungi</taxon>
        <taxon>Dikarya</taxon>
        <taxon>Ascomycota</taxon>
        <taxon>Pezizomycotina</taxon>
        <taxon>Dothideomycetes</taxon>
        <taxon>Pleosporomycetidae</taxon>
        <taxon>Mytilinidiales</taxon>
        <taxon>Mytilinidiaceae</taxon>
        <taxon>Mytilinidion</taxon>
    </lineage>
</organism>